<name>A0A1V9EVX8_9BACT</name>
<accession>A0A1V9EVX8</accession>
<dbReference type="PROSITE" id="PS51257">
    <property type="entry name" value="PROKAR_LIPOPROTEIN"/>
    <property type="match status" value="1"/>
</dbReference>
<evidence type="ECO:0008006" key="3">
    <source>
        <dbReference type="Google" id="ProtNLM"/>
    </source>
</evidence>
<reference evidence="2" key="1">
    <citation type="submission" date="2016-04" db="EMBL/GenBank/DDBJ databases">
        <authorList>
            <person name="Chen L."/>
            <person name="Zhuang W."/>
            <person name="Wang G."/>
        </authorList>
    </citation>
    <scope>NUCLEOTIDE SEQUENCE [LARGE SCALE GENOMIC DNA]</scope>
    <source>
        <strain evidence="2">17621</strain>
    </source>
</reference>
<dbReference type="Proteomes" id="UP000192610">
    <property type="component" value="Unassembled WGS sequence"/>
</dbReference>
<evidence type="ECO:0000313" key="1">
    <source>
        <dbReference type="EMBL" id="OQP50308.1"/>
    </source>
</evidence>
<dbReference type="EMBL" id="LVXG01000012">
    <property type="protein sequence ID" value="OQP50308.1"/>
    <property type="molecule type" value="Genomic_DNA"/>
</dbReference>
<proteinExistence type="predicted"/>
<organism evidence="1 2">
    <name type="scientific">Niastella yeongjuensis</name>
    <dbReference type="NCBI Taxonomy" id="354355"/>
    <lineage>
        <taxon>Bacteria</taxon>
        <taxon>Pseudomonadati</taxon>
        <taxon>Bacteroidota</taxon>
        <taxon>Chitinophagia</taxon>
        <taxon>Chitinophagales</taxon>
        <taxon>Chitinophagaceae</taxon>
        <taxon>Niastella</taxon>
    </lineage>
</organism>
<gene>
    <name evidence="1" type="ORF">A4H97_00215</name>
</gene>
<dbReference type="AlphaFoldDB" id="A0A1V9EVX8"/>
<keyword evidence="2" id="KW-1185">Reference proteome</keyword>
<dbReference type="OrthoDB" id="678798at2"/>
<evidence type="ECO:0000313" key="2">
    <source>
        <dbReference type="Proteomes" id="UP000192610"/>
    </source>
</evidence>
<comment type="caution">
    <text evidence="1">The sequence shown here is derived from an EMBL/GenBank/DDBJ whole genome shotgun (WGS) entry which is preliminary data.</text>
</comment>
<sequence>MKNKRLLGLSAAFALTLAIGVTSCKKDKDDNGSSAGMSATIGTNAFKPKLVGASLENKYVEVFGGQTLPGDSVYVTVDFADTVALNTKLPVKGLQVATFTTDKIYSGYSTGSHGSITVTTFDKTNKRVAGKFEGVLYSAFTSGDSITVKDGQFNTTYISF</sequence>
<protein>
    <recommendedName>
        <fullName evidence="3">Lipoprotein</fullName>
    </recommendedName>
</protein>
<dbReference type="RefSeq" id="WP_081198640.1">
    <property type="nucleotide sequence ID" value="NZ_FOCZ01000001.1"/>
</dbReference>